<dbReference type="GO" id="GO:0004713">
    <property type="term" value="F:protein tyrosine kinase activity"/>
    <property type="evidence" value="ECO:0007669"/>
    <property type="project" value="TreeGrafter"/>
</dbReference>
<evidence type="ECO:0000256" key="3">
    <source>
        <dbReference type="ARBA" id="ARBA00022448"/>
    </source>
</evidence>
<keyword evidence="4" id="KW-1003">Cell membrane</keyword>
<evidence type="ECO:0000256" key="8">
    <source>
        <dbReference type="ARBA" id="ARBA00022903"/>
    </source>
</evidence>
<feature type="transmembrane region" description="Helical" evidence="12">
    <location>
        <begin position="30"/>
        <end position="50"/>
    </location>
</feature>
<dbReference type="EMBL" id="SMCP01000006">
    <property type="protein sequence ID" value="TCV86637.1"/>
    <property type="molecule type" value="Genomic_DNA"/>
</dbReference>
<keyword evidence="3" id="KW-0813">Transport</keyword>
<dbReference type="GO" id="GO:0015774">
    <property type="term" value="P:polysaccharide transport"/>
    <property type="evidence" value="ECO:0007669"/>
    <property type="project" value="UniProtKB-KW"/>
</dbReference>
<evidence type="ECO:0000256" key="6">
    <source>
        <dbReference type="ARBA" id="ARBA00022597"/>
    </source>
</evidence>
<evidence type="ECO:0000256" key="7">
    <source>
        <dbReference type="ARBA" id="ARBA00022692"/>
    </source>
</evidence>
<keyword evidence="9 12" id="KW-1133">Transmembrane helix</keyword>
<evidence type="ECO:0000256" key="10">
    <source>
        <dbReference type="ARBA" id="ARBA00023047"/>
    </source>
</evidence>
<comment type="caution">
    <text evidence="13">The sequence shown here is derived from an EMBL/GenBank/DDBJ whole genome shotgun (WGS) entry which is preliminary data.</text>
</comment>
<proteinExistence type="inferred from homology"/>
<name>A0A4R3Y4K9_9PAST</name>
<evidence type="ECO:0000313" key="15">
    <source>
        <dbReference type="Proteomes" id="UP000294619"/>
    </source>
</evidence>
<gene>
    <name evidence="13" type="ORF">EDC16_106194</name>
    <name evidence="14" type="ORF">FHQ21_06925</name>
</gene>
<evidence type="ECO:0000256" key="1">
    <source>
        <dbReference type="ARBA" id="ARBA00004429"/>
    </source>
</evidence>
<evidence type="ECO:0000256" key="2">
    <source>
        <dbReference type="ARBA" id="ARBA00008436"/>
    </source>
</evidence>
<dbReference type="AlphaFoldDB" id="A0A4R3Y4K9"/>
<accession>A0A4R3Y4K9</accession>
<keyword evidence="5" id="KW-0997">Cell inner membrane</keyword>
<dbReference type="GO" id="GO:0005886">
    <property type="term" value="C:plasma membrane"/>
    <property type="evidence" value="ECO:0007669"/>
    <property type="project" value="UniProtKB-SubCell"/>
</dbReference>
<evidence type="ECO:0000256" key="4">
    <source>
        <dbReference type="ARBA" id="ARBA00022475"/>
    </source>
</evidence>
<evidence type="ECO:0000256" key="5">
    <source>
        <dbReference type="ARBA" id="ARBA00022519"/>
    </source>
</evidence>
<dbReference type="InterPro" id="IPR050445">
    <property type="entry name" value="Bact_polysacc_biosynth/exp"/>
</dbReference>
<dbReference type="GO" id="GO:0005351">
    <property type="term" value="F:carbohydrate:proton symporter activity"/>
    <property type="evidence" value="ECO:0007669"/>
    <property type="project" value="InterPro"/>
</dbReference>
<dbReference type="GO" id="GO:0009276">
    <property type="term" value="C:Gram-negative-bacterium-type cell wall"/>
    <property type="evidence" value="ECO:0007669"/>
    <property type="project" value="InterPro"/>
</dbReference>
<evidence type="ECO:0000313" key="14">
    <source>
        <dbReference type="EMBL" id="TNG91673.1"/>
    </source>
</evidence>
<protein>
    <submittedName>
        <fullName evidence="13">Capsular polysaccharide transport system permease protein</fullName>
    </submittedName>
    <submittedName>
        <fullName evidence="14">Capsule biosynthesis protein</fullName>
    </submittedName>
</protein>
<dbReference type="PANTHER" id="PTHR32309:SF13">
    <property type="entry name" value="FERRIC ENTEROBACTIN TRANSPORT PROTEIN FEPE"/>
    <property type="match status" value="1"/>
</dbReference>
<evidence type="ECO:0000256" key="9">
    <source>
        <dbReference type="ARBA" id="ARBA00022989"/>
    </source>
</evidence>
<reference evidence="13 15" key="1">
    <citation type="submission" date="2019-03" db="EMBL/GenBank/DDBJ databases">
        <title>Genomic Encyclopedia of Type Strains, Phase IV (KMG-IV): sequencing the most valuable type-strain genomes for metagenomic binning, comparative biology and taxonomic classification.</title>
        <authorList>
            <person name="Goeker M."/>
        </authorList>
    </citation>
    <scope>NUCLEOTIDE SEQUENCE [LARGE SCALE GENOMIC DNA]</scope>
    <source>
        <strain evidence="13 15">DSM 28140</strain>
    </source>
</reference>
<evidence type="ECO:0000256" key="11">
    <source>
        <dbReference type="ARBA" id="ARBA00023136"/>
    </source>
</evidence>
<keyword evidence="11 12" id="KW-0472">Membrane</keyword>
<evidence type="ECO:0000313" key="16">
    <source>
        <dbReference type="Proteomes" id="UP000305526"/>
    </source>
</evidence>
<dbReference type="RefSeq" id="WP_132967259.1">
    <property type="nucleotide sequence ID" value="NZ_LEKL01000010.1"/>
</dbReference>
<dbReference type="Proteomes" id="UP000294619">
    <property type="component" value="Unassembled WGS sequence"/>
</dbReference>
<organism evidence="13 15">
    <name type="scientific">Testudinibacter aquarius</name>
    <dbReference type="NCBI Taxonomy" id="1524974"/>
    <lineage>
        <taxon>Bacteria</taxon>
        <taxon>Pseudomonadati</taxon>
        <taxon>Pseudomonadota</taxon>
        <taxon>Gammaproteobacteria</taxon>
        <taxon>Pasteurellales</taxon>
        <taxon>Pasteurellaceae</taxon>
        <taxon>Testudinibacter</taxon>
    </lineage>
</organism>
<dbReference type="NCBIfam" id="TIGR01010">
    <property type="entry name" value="BexC_CtrB_KpsE"/>
    <property type="match status" value="1"/>
</dbReference>
<keyword evidence="6" id="KW-0762">Sugar transport</keyword>
<feature type="transmembrane region" description="Helical" evidence="12">
    <location>
        <begin position="355"/>
        <end position="377"/>
    </location>
</feature>
<sequence>MTEAALIAEKPTPTVKTKNVKKIWKKFNPLFWITVLIPTFCSVFYFTFWASDVYISESSFVVRSSRNQASLSGVGALLQSIGFARSQDDTYTVQEFMRSRNALEQLEAVLPMRQFYEDQGDLFSRFNPFGLNDEQEAFYRYFQKRESVSLDSVSGIATLSIRAFNAEDGQKINAELLSLGETLINRLNERARRDTIIFAEQSVKEAEQRVTDSASALSEYRIKNGIFDLQAQSEVQLALISKLQDELISIQTQLDQVRAISPQNPQVRTLQAREKSIRTEIQQQIQTIFGGGDSIANQTAEYQRLVLDNTLAQQQLTTAITSLQNAKGEADRQQLYLEVINQPSKPDLALEPYRIYNIFATLIIGLMLYGVLSLLLASVREHKN</sequence>
<keyword evidence="7 12" id="KW-0812">Transmembrane</keyword>
<comment type="subcellular location">
    <subcellularLocation>
        <location evidence="1">Cell inner membrane</location>
        <topology evidence="1">Multi-pass membrane protein</topology>
    </subcellularLocation>
</comment>
<keyword evidence="10" id="KW-0625">Polysaccharide transport</keyword>
<dbReference type="PANTHER" id="PTHR32309">
    <property type="entry name" value="TYROSINE-PROTEIN KINASE"/>
    <property type="match status" value="1"/>
</dbReference>
<reference evidence="14 16" key="2">
    <citation type="submission" date="2019-05" db="EMBL/GenBank/DDBJ databases">
        <title>Pasteurellaceae isolates from reptiles.</title>
        <authorList>
            <person name="Bojesen A.M."/>
            <person name="Lund E."/>
        </authorList>
    </citation>
    <scope>NUCLEOTIDE SEQUENCE [LARGE SCALE GENOMIC DNA]</scope>
    <source>
        <strain evidence="14 16">ELNT2x</strain>
    </source>
</reference>
<dbReference type="EMBL" id="VDGV01000052">
    <property type="protein sequence ID" value="TNG91673.1"/>
    <property type="molecule type" value="Genomic_DNA"/>
</dbReference>
<dbReference type="Proteomes" id="UP000305526">
    <property type="component" value="Unassembled WGS sequence"/>
</dbReference>
<comment type="similarity">
    <text evidence="2">Belongs to the BexC/CtrB/KpsE family.</text>
</comment>
<keyword evidence="8" id="KW-0972">Capsule biogenesis/degradation</keyword>
<dbReference type="InterPro" id="IPR005705">
    <property type="entry name" value="BexC_CtrB_KpsE_VexD"/>
</dbReference>
<evidence type="ECO:0000313" key="13">
    <source>
        <dbReference type="EMBL" id="TCV86637.1"/>
    </source>
</evidence>
<evidence type="ECO:0000256" key="12">
    <source>
        <dbReference type="SAM" id="Phobius"/>
    </source>
</evidence>
<keyword evidence="16" id="KW-1185">Reference proteome</keyword>